<keyword evidence="5" id="KW-1185">Reference proteome</keyword>
<dbReference type="GO" id="GO:0016491">
    <property type="term" value="F:oxidoreductase activity"/>
    <property type="evidence" value="ECO:0007669"/>
    <property type="project" value="UniProtKB-KW"/>
</dbReference>
<keyword evidence="3" id="KW-1133">Transmembrane helix</keyword>
<dbReference type="Proteomes" id="UP000503462">
    <property type="component" value="Chromosome 2"/>
</dbReference>
<dbReference type="PANTHER" id="PTHR43899:SF13">
    <property type="entry name" value="RH59310P"/>
    <property type="match status" value="1"/>
</dbReference>
<dbReference type="InterPro" id="IPR051019">
    <property type="entry name" value="VLCFA-Steroid_DH"/>
</dbReference>
<dbReference type="OrthoDB" id="47007at2759"/>
<dbReference type="PANTHER" id="PTHR43899">
    <property type="entry name" value="RH59310P"/>
    <property type="match status" value="1"/>
</dbReference>
<sequence length="334" mass="37127">MDILAKYTDIDTSRLMKGSHVLMRPLAMVGGLYVASQLYAVSSWTWLHLIRRGDLQKYKSKDKDTWAVVTGASAGIGKGFVQELASRGFNVILHGRNEGKLARFQNELQSQYPRLKFRLLILDAAEIDLSVMEAAIDEIKALNIRILINNVAGGGKHEKPILDSFQGKTAENIESWTSVTMRFPTHITRILLPTLIDKESSLILNIGSGVSEMAVPYLTVYAGLKSYNKVWSRSLQTELLADNNGHVEVKAIIVGRTATERGGREASLMIPTSRQMAKSSLESVGSSHSVVAPFWAHSLQDNIIGLFPQWFLNRFTFDIARKIMADERAGKPIQ</sequence>
<dbReference type="InterPro" id="IPR036291">
    <property type="entry name" value="NAD(P)-bd_dom_sf"/>
</dbReference>
<organism evidence="4 5">
    <name type="scientific">Peltaster fructicola</name>
    <dbReference type="NCBI Taxonomy" id="286661"/>
    <lineage>
        <taxon>Eukaryota</taxon>
        <taxon>Fungi</taxon>
        <taxon>Dikarya</taxon>
        <taxon>Ascomycota</taxon>
        <taxon>Pezizomycotina</taxon>
        <taxon>Dothideomycetes</taxon>
        <taxon>Dothideomycetes incertae sedis</taxon>
        <taxon>Peltaster</taxon>
    </lineage>
</organism>
<keyword evidence="3" id="KW-0472">Membrane</keyword>
<name>A0A6H0XS02_9PEZI</name>
<dbReference type="PIRSF" id="PIRSF000126">
    <property type="entry name" value="11-beta-HSD1"/>
    <property type="match status" value="1"/>
</dbReference>
<dbReference type="EMBL" id="CP051140">
    <property type="protein sequence ID" value="QIW97541.1"/>
    <property type="molecule type" value="Genomic_DNA"/>
</dbReference>
<dbReference type="InterPro" id="IPR002347">
    <property type="entry name" value="SDR_fam"/>
</dbReference>
<gene>
    <name evidence="4" type="ORF">AMS68_003059</name>
</gene>
<evidence type="ECO:0000313" key="4">
    <source>
        <dbReference type="EMBL" id="QIW97541.1"/>
    </source>
</evidence>
<dbReference type="Pfam" id="PF00106">
    <property type="entry name" value="adh_short"/>
    <property type="match status" value="1"/>
</dbReference>
<keyword evidence="2" id="KW-0560">Oxidoreductase</keyword>
<evidence type="ECO:0008006" key="6">
    <source>
        <dbReference type="Google" id="ProtNLM"/>
    </source>
</evidence>
<protein>
    <recommendedName>
        <fullName evidence="6">NAD(P)-binding protein</fullName>
    </recommendedName>
</protein>
<evidence type="ECO:0000256" key="3">
    <source>
        <dbReference type="SAM" id="Phobius"/>
    </source>
</evidence>
<comment type="similarity">
    <text evidence="1">Belongs to the short-chain dehydrogenases/reductases (SDR) family.</text>
</comment>
<accession>A0A6H0XS02</accession>
<dbReference type="PRINTS" id="PR00081">
    <property type="entry name" value="GDHRDH"/>
</dbReference>
<reference evidence="4 5" key="1">
    <citation type="journal article" date="2016" name="Sci. Rep.">
        <title>Peltaster fructicola genome reveals evolution from an invasive phytopathogen to an ectophytic parasite.</title>
        <authorList>
            <person name="Xu C."/>
            <person name="Chen H."/>
            <person name="Gleason M.L."/>
            <person name="Xu J.R."/>
            <person name="Liu H."/>
            <person name="Zhang R."/>
            <person name="Sun G."/>
        </authorList>
    </citation>
    <scope>NUCLEOTIDE SEQUENCE [LARGE SCALE GENOMIC DNA]</scope>
    <source>
        <strain evidence="4 5">LNHT1506</strain>
    </source>
</reference>
<dbReference type="AlphaFoldDB" id="A0A6H0XS02"/>
<dbReference type="Gene3D" id="3.40.50.720">
    <property type="entry name" value="NAD(P)-binding Rossmann-like Domain"/>
    <property type="match status" value="1"/>
</dbReference>
<evidence type="ECO:0000256" key="1">
    <source>
        <dbReference type="ARBA" id="ARBA00006484"/>
    </source>
</evidence>
<keyword evidence="3" id="KW-0812">Transmembrane</keyword>
<dbReference type="GO" id="GO:0005783">
    <property type="term" value="C:endoplasmic reticulum"/>
    <property type="evidence" value="ECO:0007669"/>
    <property type="project" value="TreeGrafter"/>
</dbReference>
<feature type="transmembrane region" description="Helical" evidence="3">
    <location>
        <begin position="26"/>
        <end position="47"/>
    </location>
</feature>
<evidence type="ECO:0000313" key="5">
    <source>
        <dbReference type="Proteomes" id="UP000503462"/>
    </source>
</evidence>
<proteinExistence type="inferred from homology"/>
<evidence type="ECO:0000256" key="2">
    <source>
        <dbReference type="ARBA" id="ARBA00023002"/>
    </source>
</evidence>
<dbReference type="SUPFAM" id="SSF51735">
    <property type="entry name" value="NAD(P)-binding Rossmann-fold domains"/>
    <property type="match status" value="1"/>
</dbReference>